<dbReference type="AlphaFoldDB" id="A0A8W7PTM3"/>
<sequence>MDPVPVRKGKDGSLGPGLKWTRQLTSLHPVPHTVSVEKGEEKWRGMEWTHGNSFGGKLPQTDPSGTGNATDSAPPPPPPVFRKGLNWMAGLNPAKPCAGSTYPRGPNDNVAVAPPLCTTTTHRSLVLLRGKIPEEIRKSHCRVPSTARH</sequence>
<feature type="region of interest" description="Disordered" evidence="1">
    <location>
        <begin position="47"/>
        <end position="82"/>
    </location>
</feature>
<accession>A0A8W7PTM3</accession>
<evidence type="ECO:0000313" key="2">
    <source>
        <dbReference type="EnsemblMetazoa" id="ACOM036599-PA.1"/>
    </source>
</evidence>
<dbReference type="EnsemblMetazoa" id="ACOM036599-RA">
    <property type="protein sequence ID" value="ACOM036599-PA.1"/>
    <property type="gene ID" value="ACOM036599"/>
</dbReference>
<dbReference type="Proteomes" id="UP000075882">
    <property type="component" value="Unassembled WGS sequence"/>
</dbReference>
<evidence type="ECO:0000256" key="1">
    <source>
        <dbReference type="SAM" id="MobiDB-lite"/>
    </source>
</evidence>
<name>A0A8W7PTM3_ANOCL</name>
<protein>
    <submittedName>
        <fullName evidence="2">Uncharacterized protein</fullName>
    </submittedName>
</protein>
<feature type="region of interest" description="Disordered" evidence="1">
    <location>
        <begin position="1"/>
        <end position="22"/>
    </location>
</feature>
<organism evidence="2">
    <name type="scientific">Anopheles coluzzii</name>
    <name type="common">African malaria mosquito</name>
    <dbReference type="NCBI Taxonomy" id="1518534"/>
    <lineage>
        <taxon>Eukaryota</taxon>
        <taxon>Metazoa</taxon>
        <taxon>Ecdysozoa</taxon>
        <taxon>Arthropoda</taxon>
        <taxon>Hexapoda</taxon>
        <taxon>Insecta</taxon>
        <taxon>Pterygota</taxon>
        <taxon>Neoptera</taxon>
        <taxon>Endopterygota</taxon>
        <taxon>Diptera</taxon>
        <taxon>Nematocera</taxon>
        <taxon>Culicoidea</taxon>
        <taxon>Culicidae</taxon>
        <taxon>Anophelinae</taxon>
        <taxon>Anopheles</taxon>
    </lineage>
</organism>
<reference evidence="2" key="1">
    <citation type="submission" date="2022-08" db="UniProtKB">
        <authorList>
            <consortium name="EnsemblMetazoa"/>
        </authorList>
    </citation>
    <scope>IDENTIFICATION</scope>
</reference>
<feature type="compositionally biased region" description="Polar residues" evidence="1">
    <location>
        <begin position="61"/>
        <end position="71"/>
    </location>
</feature>
<proteinExistence type="predicted"/>